<keyword evidence="9" id="KW-0131">Cell cycle</keyword>
<dbReference type="GO" id="GO:0000976">
    <property type="term" value="F:transcription cis-regulatory region binding"/>
    <property type="evidence" value="ECO:0007669"/>
    <property type="project" value="TreeGrafter"/>
</dbReference>
<sequence>MLRGSHSLTMDDKGRIAIPTRYRDLFQEESDGVVICTISVNQRCLMLYPLHEWEQVERKLIKLSDMDPQQSRVKRLLLGNANEAEIDKKNGRLLIPAPLRNYARMQKQLLLSGRINKFEIWAQEEWDKQMEDDILAMQSPDSELSPALQGLSL</sequence>
<dbReference type="PANTHER" id="PTHR34701">
    <property type="entry name" value="TRANSCRIPTIONAL REGULATOR MRAZ"/>
    <property type="match status" value="1"/>
</dbReference>
<dbReference type="InterPro" id="IPR007159">
    <property type="entry name" value="SpoVT-AbrB_dom"/>
</dbReference>
<dbReference type="OrthoDB" id="9807753at2"/>
<gene>
    <name evidence="7" type="primary">mraZ</name>
    <name evidence="9" type="ORF">C2869_21150</name>
</gene>
<dbReference type="InterPro" id="IPR020603">
    <property type="entry name" value="MraZ_dom"/>
</dbReference>
<accession>A0A2S0VX12</accession>
<comment type="subcellular location">
    <subcellularLocation>
        <location evidence="7">Cytoplasm</location>
        <location evidence="7">Nucleoid</location>
    </subcellularLocation>
</comment>
<organism evidence="9 10">
    <name type="scientific">Saccharobesus litoralis</name>
    <dbReference type="NCBI Taxonomy" id="2172099"/>
    <lineage>
        <taxon>Bacteria</taxon>
        <taxon>Pseudomonadati</taxon>
        <taxon>Pseudomonadota</taxon>
        <taxon>Gammaproteobacteria</taxon>
        <taxon>Alteromonadales</taxon>
        <taxon>Alteromonadaceae</taxon>
        <taxon>Saccharobesus</taxon>
    </lineage>
</organism>
<dbReference type="InterPro" id="IPR038619">
    <property type="entry name" value="MraZ_sf"/>
</dbReference>
<evidence type="ECO:0000256" key="2">
    <source>
        <dbReference type="ARBA" id="ARBA00022490"/>
    </source>
</evidence>
<evidence type="ECO:0000259" key="8">
    <source>
        <dbReference type="PROSITE" id="PS51740"/>
    </source>
</evidence>
<keyword evidence="3" id="KW-0677">Repeat</keyword>
<keyword evidence="9" id="KW-0132">Cell division</keyword>
<dbReference type="CDD" id="cd16321">
    <property type="entry name" value="MraZ_C"/>
    <property type="match status" value="1"/>
</dbReference>
<dbReference type="InterPro" id="IPR035644">
    <property type="entry name" value="MraZ_C"/>
</dbReference>
<dbReference type="Pfam" id="PF02381">
    <property type="entry name" value="MraZ"/>
    <property type="match status" value="2"/>
</dbReference>
<evidence type="ECO:0000313" key="9">
    <source>
        <dbReference type="EMBL" id="AWB68749.1"/>
    </source>
</evidence>
<dbReference type="Proteomes" id="UP000244441">
    <property type="component" value="Chromosome"/>
</dbReference>
<dbReference type="AlphaFoldDB" id="A0A2S0VX12"/>
<dbReference type="GO" id="GO:0051301">
    <property type="term" value="P:cell division"/>
    <property type="evidence" value="ECO:0007669"/>
    <property type="project" value="UniProtKB-KW"/>
</dbReference>
<dbReference type="GO" id="GO:2000143">
    <property type="term" value="P:negative regulation of DNA-templated transcription initiation"/>
    <property type="evidence" value="ECO:0007669"/>
    <property type="project" value="TreeGrafter"/>
</dbReference>
<dbReference type="PROSITE" id="PS51740">
    <property type="entry name" value="SPOVT_ABRB"/>
    <property type="match status" value="1"/>
</dbReference>
<dbReference type="GO" id="GO:0003700">
    <property type="term" value="F:DNA-binding transcription factor activity"/>
    <property type="evidence" value="ECO:0007669"/>
    <property type="project" value="UniProtKB-UniRule"/>
</dbReference>
<evidence type="ECO:0000256" key="4">
    <source>
        <dbReference type="ARBA" id="ARBA00023015"/>
    </source>
</evidence>
<evidence type="ECO:0000256" key="6">
    <source>
        <dbReference type="ARBA" id="ARBA00023163"/>
    </source>
</evidence>
<reference evidence="9 10" key="1">
    <citation type="submission" date="2018-01" db="EMBL/GenBank/DDBJ databases">
        <title>Genome sequence of a Cantenovulum-like bacteria.</title>
        <authorList>
            <person name="Tan W.R."/>
            <person name="Lau N.-S."/>
            <person name="Go F."/>
            <person name="Amirul A.-A.A."/>
        </authorList>
    </citation>
    <scope>NUCLEOTIDE SEQUENCE [LARGE SCALE GENOMIC DNA]</scope>
    <source>
        <strain evidence="9 10">CCB-QB4</strain>
    </source>
</reference>
<keyword evidence="10" id="KW-1185">Reference proteome</keyword>
<dbReference type="NCBIfam" id="TIGR00242">
    <property type="entry name" value="division/cell wall cluster transcriptional repressor MraZ"/>
    <property type="match status" value="1"/>
</dbReference>
<dbReference type="CDD" id="cd16320">
    <property type="entry name" value="MraZ_N"/>
    <property type="match status" value="1"/>
</dbReference>
<keyword evidence="6 7" id="KW-0804">Transcription</keyword>
<evidence type="ECO:0000256" key="1">
    <source>
        <dbReference type="ARBA" id="ARBA00013860"/>
    </source>
</evidence>
<dbReference type="RefSeq" id="WP_108604801.1">
    <property type="nucleotide sequence ID" value="NZ_CP026604.1"/>
</dbReference>
<evidence type="ECO:0000256" key="7">
    <source>
        <dbReference type="HAMAP-Rule" id="MF_01008"/>
    </source>
</evidence>
<dbReference type="SUPFAM" id="SSF89447">
    <property type="entry name" value="AbrB/MazE/MraZ-like"/>
    <property type="match status" value="1"/>
</dbReference>
<comment type="subunit">
    <text evidence="7">Forms oligomers.</text>
</comment>
<keyword evidence="2 7" id="KW-0963">Cytoplasm</keyword>
<dbReference type="PANTHER" id="PTHR34701:SF1">
    <property type="entry name" value="TRANSCRIPTIONAL REGULATOR MRAZ"/>
    <property type="match status" value="1"/>
</dbReference>
<dbReference type="InterPro" id="IPR035642">
    <property type="entry name" value="MraZ_N"/>
</dbReference>
<dbReference type="GO" id="GO:0009295">
    <property type="term" value="C:nucleoid"/>
    <property type="evidence" value="ECO:0007669"/>
    <property type="project" value="UniProtKB-SubCell"/>
</dbReference>
<dbReference type="HAMAP" id="MF_01008">
    <property type="entry name" value="MraZ"/>
    <property type="match status" value="1"/>
</dbReference>
<dbReference type="Gene3D" id="3.40.1550.20">
    <property type="entry name" value="Transcriptional regulator MraZ domain"/>
    <property type="match status" value="1"/>
</dbReference>
<protein>
    <recommendedName>
        <fullName evidence="1 7">Transcriptional regulator MraZ</fullName>
    </recommendedName>
</protein>
<comment type="similarity">
    <text evidence="7">Belongs to the MraZ family.</text>
</comment>
<keyword evidence="5 7" id="KW-0238">DNA-binding</keyword>
<dbReference type="InterPro" id="IPR003444">
    <property type="entry name" value="MraZ"/>
</dbReference>
<evidence type="ECO:0000313" key="10">
    <source>
        <dbReference type="Proteomes" id="UP000244441"/>
    </source>
</evidence>
<dbReference type="InterPro" id="IPR037914">
    <property type="entry name" value="SpoVT-AbrB_sf"/>
</dbReference>
<proteinExistence type="inferred from homology"/>
<dbReference type="EMBL" id="CP026604">
    <property type="protein sequence ID" value="AWB68749.1"/>
    <property type="molecule type" value="Genomic_DNA"/>
</dbReference>
<evidence type="ECO:0000256" key="5">
    <source>
        <dbReference type="ARBA" id="ARBA00023125"/>
    </source>
</evidence>
<dbReference type="GO" id="GO:0005737">
    <property type="term" value="C:cytoplasm"/>
    <property type="evidence" value="ECO:0007669"/>
    <property type="project" value="UniProtKB-UniRule"/>
</dbReference>
<dbReference type="KEGG" id="cate:C2869_21150"/>
<feature type="domain" description="SpoVT-AbrB" evidence="8">
    <location>
        <begin position="5"/>
        <end position="52"/>
    </location>
</feature>
<evidence type="ECO:0000256" key="3">
    <source>
        <dbReference type="ARBA" id="ARBA00022737"/>
    </source>
</evidence>
<keyword evidence="4 7" id="KW-0805">Transcription regulation</keyword>
<name>A0A2S0VX12_9ALTE</name>